<evidence type="ECO:0000256" key="1">
    <source>
        <dbReference type="SAM" id="MobiDB-lite"/>
    </source>
</evidence>
<gene>
    <name evidence="3" type="ORF">EFK50_19225</name>
</gene>
<proteinExistence type="predicted"/>
<dbReference type="AlphaFoldDB" id="A0A3N0CAX2"/>
<keyword evidence="2" id="KW-0472">Membrane</keyword>
<feature type="compositionally biased region" description="Low complexity" evidence="1">
    <location>
        <begin position="73"/>
        <end position="94"/>
    </location>
</feature>
<name>A0A3N0CAX2_9ACTN</name>
<dbReference type="OrthoDB" id="5197508at2"/>
<dbReference type="EMBL" id="RJSE01000009">
    <property type="protein sequence ID" value="RNL60459.1"/>
    <property type="molecule type" value="Genomic_DNA"/>
</dbReference>
<dbReference type="RefSeq" id="WP_123229211.1">
    <property type="nucleotide sequence ID" value="NZ_RJSE01000009.1"/>
</dbReference>
<dbReference type="Proteomes" id="UP000267128">
    <property type="component" value="Unassembled WGS sequence"/>
</dbReference>
<keyword evidence="2" id="KW-0812">Transmembrane</keyword>
<reference evidence="3 4" key="1">
    <citation type="submission" date="2018-11" db="EMBL/GenBank/DDBJ databases">
        <authorList>
            <person name="Li F."/>
        </authorList>
    </citation>
    <scope>NUCLEOTIDE SEQUENCE [LARGE SCALE GENOMIC DNA]</scope>
    <source>
        <strain evidence="3 4">Gsoil 097</strain>
    </source>
</reference>
<feature type="region of interest" description="Disordered" evidence="1">
    <location>
        <begin position="54"/>
        <end position="96"/>
    </location>
</feature>
<keyword evidence="4" id="KW-1185">Reference proteome</keyword>
<sequence>MSESEPDQDRQQQIIAAVVKVVGVALAIGLAIGLGTWILVKALGLDSTDTTGQPIQVDPITPSALPTTALPDPTQSSDPTETESPSEPSFTSSPGDEKLLLSASPLFVDPMQRINLTGQWPGRDAVPLLVQRFEDGEWVNFGVQVQVTVGTFDTYVLTGREGDNKFRVFDPETETASNAVSVTVGD</sequence>
<keyword evidence="2" id="KW-1133">Transmembrane helix</keyword>
<protein>
    <submittedName>
        <fullName evidence="3">Uncharacterized protein</fullName>
    </submittedName>
</protein>
<accession>A0A3N0CAX2</accession>
<organism evidence="3 4">
    <name type="scientific">Nocardioides marmoriginsengisoli</name>
    <dbReference type="NCBI Taxonomy" id="661483"/>
    <lineage>
        <taxon>Bacteria</taxon>
        <taxon>Bacillati</taxon>
        <taxon>Actinomycetota</taxon>
        <taxon>Actinomycetes</taxon>
        <taxon>Propionibacteriales</taxon>
        <taxon>Nocardioidaceae</taxon>
        <taxon>Nocardioides</taxon>
    </lineage>
</organism>
<comment type="caution">
    <text evidence="3">The sequence shown here is derived from an EMBL/GenBank/DDBJ whole genome shotgun (WGS) entry which is preliminary data.</text>
</comment>
<feature type="transmembrane region" description="Helical" evidence="2">
    <location>
        <begin position="14"/>
        <end position="40"/>
    </location>
</feature>
<evidence type="ECO:0000313" key="3">
    <source>
        <dbReference type="EMBL" id="RNL60459.1"/>
    </source>
</evidence>
<evidence type="ECO:0000256" key="2">
    <source>
        <dbReference type="SAM" id="Phobius"/>
    </source>
</evidence>
<evidence type="ECO:0000313" key="4">
    <source>
        <dbReference type="Proteomes" id="UP000267128"/>
    </source>
</evidence>